<name>A0A6N3T673_9PROT</name>
<reference evidence="1 3" key="1">
    <citation type="submission" date="2012-11" db="EMBL/GenBank/DDBJ databases">
        <title>Whole genome sequence of Acetobacter indonesiensis 5H-1.</title>
        <authorList>
            <person name="Azuma Y."/>
            <person name="Higashiura N."/>
            <person name="Hirakawa H."/>
            <person name="Matsushita K."/>
        </authorList>
    </citation>
    <scope>NUCLEOTIDE SEQUENCE [LARGE SCALE GENOMIC DNA]</scope>
    <source>
        <strain evidence="1 3">5H-1</strain>
    </source>
</reference>
<protein>
    <submittedName>
        <fullName evidence="2">Uncharacterized protein</fullName>
    </submittedName>
</protein>
<dbReference type="AlphaFoldDB" id="A0A6N3T673"/>
<sequence length="312" mass="33955">MQVQIAGASDLVDRFEKLLETYDVSIPRHSQTSADMLPLWSILKTVSAGFEGTPDDMRCEYTAGLAVHDLAAKVLRVKDHPGFSTLIPHLQLLAQGAVHLTQEQPADADAYNKLVEVYWATLLMAMGTRVQLDHPKSSNGDNPDVIALDGSGEPARAYAFKTVRSPHTQSLLDHIVKGVDQIERCPAPEGIVAFNLTPRLLDAGLWPENGFFADWRQPAVHTIRMLRKMISDIVTDNGQQTIDDVFAGKKATSSILCVAFIPTVARNPDTGNAVVMPLKVAMVIHLSANSPPSIAMMAEIKGANDIMQTVLV</sequence>
<gene>
    <name evidence="1" type="ORF">Abin_008_004</name>
    <name evidence="2" type="ORF">AIN02nite_27270</name>
</gene>
<dbReference type="Proteomes" id="UP000321104">
    <property type="component" value="Unassembled WGS sequence"/>
</dbReference>
<reference evidence="2 4" key="2">
    <citation type="submission" date="2019-07" db="EMBL/GenBank/DDBJ databases">
        <title>Whole genome shotgun sequence of Acetobacter indonesiensis NBRC 16471.</title>
        <authorList>
            <person name="Hosoyama A."/>
            <person name="Uohara A."/>
            <person name="Ohji S."/>
            <person name="Ichikawa N."/>
        </authorList>
    </citation>
    <scope>NUCLEOTIDE SEQUENCE [LARGE SCALE GENOMIC DNA]</scope>
    <source>
        <strain evidence="2 4">NBRC 16471</strain>
    </source>
</reference>
<dbReference type="RefSeq" id="WP_146867721.1">
    <property type="nucleotide sequence ID" value="NZ_BAMW01000008.1"/>
</dbReference>
<dbReference type="Proteomes" id="UP000032673">
    <property type="component" value="Unassembled WGS sequence"/>
</dbReference>
<evidence type="ECO:0000313" key="2">
    <source>
        <dbReference type="EMBL" id="GEN04702.1"/>
    </source>
</evidence>
<comment type="caution">
    <text evidence="2">The sequence shown here is derived from an EMBL/GenBank/DDBJ whole genome shotgun (WGS) entry which is preliminary data.</text>
</comment>
<dbReference type="EMBL" id="BAMW01000008">
    <property type="protein sequence ID" value="GAN62498.1"/>
    <property type="molecule type" value="Genomic_DNA"/>
</dbReference>
<dbReference type="EMBL" id="BJXQ01000025">
    <property type="protein sequence ID" value="GEN04702.1"/>
    <property type="molecule type" value="Genomic_DNA"/>
</dbReference>
<keyword evidence="3" id="KW-1185">Reference proteome</keyword>
<evidence type="ECO:0000313" key="1">
    <source>
        <dbReference type="EMBL" id="GAN62498.1"/>
    </source>
</evidence>
<evidence type="ECO:0000313" key="4">
    <source>
        <dbReference type="Proteomes" id="UP000321104"/>
    </source>
</evidence>
<organism evidence="2 4">
    <name type="scientific">Acetobacter indonesiensis</name>
    <dbReference type="NCBI Taxonomy" id="104101"/>
    <lineage>
        <taxon>Bacteria</taxon>
        <taxon>Pseudomonadati</taxon>
        <taxon>Pseudomonadota</taxon>
        <taxon>Alphaproteobacteria</taxon>
        <taxon>Acetobacterales</taxon>
        <taxon>Acetobacteraceae</taxon>
        <taxon>Acetobacter</taxon>
    </lineage>
</organism>
<proteinExistence type="predicted"/>
<accession>A0A6N3T673</accession>
<evidence type="ECO:0000313" key="3">
    <source>
        <dbReference type="Proteomes" id="UP000032673"/>
    </source>
</evidence>